<keyword evidence="5 10" id="KW-0547">Nucleotide-binding</keyword>
<feature type="binding site" evidence="10">
    <location>
        <begin position="181"/>
        <end position="189"/>
    </location>
    <ligand>
        <name>GTP</name>
        <dbReference type="ChEBI" id="CHEBI:37565"/>
    </ligand>
</feature>
<dbReference type="PROSITE" id="PS51721">
    <property type="entry name" value="G_CP"/>
    <property type="match status" value="1"/>
</dbReference>
<evidence type="ECO:0000259" key="12">
    <source>
        <dbReference type="PROSITE" id="PS51721"/>
    </source>
</evidence>
<feature type="binding site" evidence="10">
    <location>
        <position position="268"/>
    </location>
    <ligand>
        <name>Zn(2+)</name>
        <dbReference type="ChEBI" id="CHEBI:29105"/>
    </ligand>
</feature>
<protein>
    <recommendedName>
        <fullName evidence="10">Small ribosomal subunit biogenesis GTPase RsgA</fullName>
        <ecNumber evidence="10">3.6.1.-</ecNumber>
    </recommendedName>
</protein>
<feature type="domain" description="CP-type G" evidence="12">
    <location>
        <begin position="81"/>
        <end position="238"/>
    </location>
</feature>
<keyword evidence="6 10" id="KW-0378">Hydrolase</keyword>
<evidence type="ECO:0000256" key="1">
    <source>
        <dbReference type="ARBA" id="ARBA00022490"/>
    </source>
</evidence>
<dbReference type="CDD" id="cd01854">
    <property type="entry name" value="YjeQ_EngC"/>
    <property type="match status" value="1"/>
</dbReference>
<dbReference type="GO" id="GO:0046872">
    <property type="term" value="F:metal ion binding"/>
    <property type="evidence" value="ECO:0007669"/>
    <property type="project" value="UniProtKB-KW"/>
</dbReference>
<dbReference type="Gene3D" id="1.10.40.50">
    <property type="entry name" value="Probable gtpase engc, domain 3"/>
    <property type="match status" value="1"/>
</dbReference>
<evidence type="ECO:0000256" key="8">
    <source>
        <dbReference type="ARBA" id="ARBA00022884"/>
    </source>
</evidence>
<keyword evidence="3 10" id="KW-0479">Metal-binding</keyword>
<dbReference type="GO" id="GO:0019843">
    <property type="term" value="F:rRNA binding"/>
    <property type="evidence" value="ECO:0007669"/>
    <property type="project" value="UniProtKB-KW"/>
</dbReference>
<gene>
    <name evidence="10" type="primary">rsgA</name>
</gene>
<dbReference type="Pfam" id="PF03193">
    <property type="entry name" value="RsgA_GTPase"/>
    <property type="match status" value="1"/>
</dbReference>
<dbReference type="PANTHER" id="PTHR32120">
    <property type="entry name" value="SMALL RIBOSOMAL SUBUNIT BIOGENESIS GTPASE RSGA"/>
    <property type="match status" value="1"/>
</dbReference>
<feature type="domain" description="EngC GTPase" evidence="11">
    <location>
        <begin position="90"/>
        <end position="236"/>
    </location>
</feature>
<dbReference type="InterPro" id="IPR027417">
    <property type="entry name" value="P-loop_NTPase"/>
</dbReference>
<keyword evidence="9 10" id="KW-0342">GTP-binding</keyword>
<keyword evidence="4 10" id="KW-0699">rRNA-binding</keyword>
<evidence type="ECO:0000259" key="11">
    <source>
        <dbReference type="PROSITE" id="PS50936"/>
    </source>
</evidence>
<accession>W0FKT4</accession>
<evidence type="ECO:0000256" key="6">
    <source>
        <dbReference type="ARBA" id="ARBA00022801"/>
    </source>
</evidence>
<dbReference type="InterPro" id="IPR012340">
    <property type="entry name" value="NA-bd_OB-fold"/>
</dbReference>
<evidence type="ECO:0000256" key="9">
    <source>
        <dbReference type="ARBA" id="ARBA00023134"/>
    </source>
</evidence>
<dbReference type="InterPro" id="IPR010914">
    <property type="entry name" value="RsgA_GTPase_dom"/>
</dbReference>
<proteinExistence type="inferred from homology"/>
<evidence type="ECO:0000256" key="2">
    <source>
        <dbReference type="ARBA" id="ARBA00022517"/>
    </source>
</evidence>
<keyword evidence="8 10" id="KW-0694">RNA-binding</keyword>
<feature type="binding site" evidence="10">
    <location>
        <position position="266"/>
    </location>
    <ligand>
        <name>Zn(2+)</name>
        <dbReference type="ChEBI" id="CHEBI:29105"/>
    </ligand>
</feature>
<dbReference type="SUPFAM" id="SSF50249">
    <property type="entry name" value="Nucleic acid-binding proteins"/>
    <property type="match status" value="1"/>
</dbReference>
<keyword evidence="7 10" id="KW-0862">Zinc</keyword>
<keyword evidence="2 10" id="KW-0690">Ribosome biogenesis</keyword>
<dbReference type="SUPFAM" id="SSF52540">
    <property type="entry name" value="P-loop containing nucleoside triphosphate hydrolases"/>
    <property type="match status" value="1"/>
</dbReference>
<evidence type="ECO:0000313" key="13">
    <source>
        <dbReference type="EMBL" id="AHF25508.1"/>
    </source>
</evidence>
<comment type="similarity">
    <text evidence="10">Belongs to the TRAFAC class YlqF/YawG GTPase family. RsgA subfamily.</text>
</comment>
<reference evidence="13" key="1">
    <citation type="journal article" date="2013" name="PLoS ONE">
        <title>Metagenomic insights into the carbohydrate-active enzymes carried by the microorganisms adhering to solid digesta in the rumen of cows.</title>
        <authorList>
            <person name="Wang L."/>
            <person name="Hatem A."/>
            <person name="Catalyurek U.V."/>
            <person name="Morrison M."/>
            <person name="Yu Z."/>
        </authorList>
    </citation>
    <scope>NUCLEOTIDE SEQUENCE</scope>
</reference>
<dbReference type="GO" id="GO:0042274">
    <property type="term" value="P:ribosomal small subunit biogenesis"/>
    <property type="evidence" value="ECO:0007669"/>
    <property type="project" value="UniProtKB-UniRule"/>
</dbReference>
<sequence length="331" mass="36978">MEENSRVILVHRDRYLVRNGEETHYCVLTGSLRYREEYPVVGDYVEITVNPFGDSLIRSILPRRTVFYRPDRGGHADGFAKNLQVQPLVANIDYVFIITSLNHDFSLNRIARYAAMAAAGGAVPVAVLTKADQCPDAEEMEKRAAELSDRLRAVAVSAYTGFGLDRLREYFAPGTTIALLGSSGAGKSTLVNTLAGREVMRTGGIREEDSKGRHTTTHREMIEINGVNFIDTPGLRELGMIGAEEGISGTFSDIAELISQCAFSDCTHGNEPGCAVRKALEDGSLEPERWKTYLRLERENRWNKITKNEIMMNNAMNRRKMREQRKGRGCP</sequence>
<dbReference type="HAMAP" id="MF_01820">
    <property type="entry name" value="GTPase_RsgA"/>
    <property type="match status" value="1"/>
</dbReference>
<dbReference type="NCBIfam" id="TIGR00157">
    <property type="entry name" value="ribosome small subunit-dependent GTPase A"/>
    <property type="match status" value="1"/>
</dbReference>
<keyword evidence="1 10" id="KW-0963">Cytoplasm</keyword>
<evidence type="ECO:0000256" key="5">
    <source>
        <dbReference type="ARBA" id="ARBA00022741"/>
    </source>
</evidence>
<comment type="cofactor">
    <cofactor evidence="10">
        <name>Zn(2+)</name>
        <dbReference type="ChEBI" id="CHEBI:29105"/>
    </cofactor>
    <text evidence="10">Binds 1 zinc ion per subunit.</text>
</comment>
<evidence type="ECO:0000256" key="10">
    <source>
        <dbReference type="HAMAP-Rule" id="MF_01820"/>
    </source>
</evidence>
<comment type="subunit">
    <text evidence="10">Monomer. Associates with 30S ribosomal subunit, binds 16S rRNA.</text>
</comment>
<name>W0FKT4_9BACT</name>
<dbReference type="GO" id="GO:0005525">
    <property type="term" value="F:GTP binding"/>
    <property type="evidence" value="ECO:0007669"/>
    <property type="project" value="UniProtKB-UniRule"/>
</dbReference>
<evidence type="ECO:0000256" key="3">
    <source>
        <dbReference type="ARBA" id="ARBA00022723"/>
    </source>
</evidence>
<dbReference type="Gene3D" id="2.40.50.140">
    <property type="entry name" value="Nucleic acid-binding proteins"/>
    <property type="match status" value="1"/>
</dbReference>
<evidence type="ECO:0000256" key="4">
    <source>
        <dbReference type="ARBA" id="ARBA00022730"/>
    </source>
</evidence>
<evidence type="ECO:0000256" key="7">
    <source>
        <dbReference type="ARBA" id="ARBA00022833"/>
    </source>
</evidence>
<feature type="binding site" evidence="10">
    <location>
        <begin position="129"/>
        <end position="132"/>
    </location>
    <ligand>
        <name>GTP</name>
        <dbReference type="ChEBI" id="CHEBI:37565"/>
    </ligand>
</feature>
<dbReference type="PANTHER" id="PTHR32120:SF10">
    <property type="entry name" value="SMALL RIBOSOMAL SUBUNIT BIOGENESIS GTPASE RSGA"/>
    <property type="match status" value="1"/>
</dbReference>
<dbReference type="EMBL" id="KC246839">
    <property type="protein sequence ID" value="AHF25508.1"/>
    <property type="molecule type" value="Genomic_DNA"/>
</dbReference>
<dbReference type="GO" id="GO:0003924">
    <property type="term" value="F:GTPase activity"/>
    <property type="evidence" value="ECO:0007669"/>
    <property type="project" value="UniProtKB-UniRule"/>
</dbReference>
<dbReference type="PROSITE" id="PS50936">
    <property type="entry name" value="ENGC_GTPASE"/>
    <property type="match status" value="1"/>
</dbReference>
<comment type="function">
    <text evidence="10">One of several proteins that assist in the late maturation steps of the functional core of the 30S ribosomal subunit. Helps release RbfA from mature subunits. May play a role in the assembly of ribosomal proteins into the subunit. Circularly permuted GTPase that catalyzes slow GTP hydrolysis, GTPase activity is stimulated by the 30S ribosomal subunit.</text>
</comment>
<comment type="subcellular location">
    <subcellularLocation>
        <location evidence="10">Cytoplasm</location>
    </subcellularLocation>
</comment>
<dbReference type="AlphaFoldDB" id="W0FKT4"/>
<feature type="binding site" evidence="10">
    <location>
        <position position="274"/>
    </location>
    <ligand>
        <name>Zn(2+)</name>
        <dbReference type="ChEBI" id="CHEBI:29105"/>
    </ligand>
</feature>
<dbReference type="Gene3D" id="3.40.50.300">
    <property type="entry name" value="P-loop containing nucleotide triphosphate hydrolases"/>
    <property type="match status" value="1"/>
</dbReference>
<dbReference type="GO" id="GO:0005737">
    <property type="term" value="C:cytoplasm"/>
    <property type="evidence" value="ECO:0007669"/>
    <property type="project" value="UniProtKB-SubCell"/>
</dbReference>
<dbReference type="InterPro" id="IPR004881">
    <property type="entry name" value="Ribosome_biogen_GTPase_RsgA"/>
</dbReference>
<dbReference type="EC" id="3.6.1.-" evidence="10"/>
<organism evidence="13">
    <name type="scientific">uncultured bacterium Contigcl_7</name>
    <dbReference type="NCBI Taxonomy" id="1393677"/>
    <lineage>
        <taxon>Bacteria</taxon>
        <taxon>environmental samples</taxon>
    </lineage>
</organism>
<feature type="binding site" evidence="10">
    <location>
        <position position="261"/>
    </location>
    <ligand>
        <name>Zn(2+)</name>
        <dbReference type="ChEBI" id="CHEBI:29105"/>
    </ligand>
</feature>
<dbReference type="InterPro" id="IPR030378">
    <property type="entry name" value="G_CP_dom"/>
</dbReference>